<name>A0A381NSG7_9ZZZZ</name>
<sequence>MKACKSIYQKKSCLLPFSISTLISGLLFIPFISACSGVSKPHITNNPVADNPSSQSFRDATGLLPIKKLSIAQANFLLANQDSSSDLAILNRSKSKLYILLNQGRKGFLKIPAGQWTQNNKEKINFFAAADLNSDGGDDLILILGDSENPKTQILFNNKKGYFYSKEEGRYSLRLGIEKVIPVDLDGDGDRDLFYFGNMIKPPAKKNHQTMVWINKGDGSFENLTSLLMPALPAGIRDASFADYDGDRVVDIFLVYGKGQNRLLINNGVGKFSDRTSSSIPRILDDSMHADWADFDQDGDNDILVVNRSIHKKYRRYSGETNYFLENKGGGIFRKRSHKILPRFPSKKVYLLDGNGNNHPDALILTTKGVYYLQGYGKWQFSDETIRRLPRFRKFDQMIFGDINQDKFLDLFGWSRQAGRLWLNRFD</sequence>
<gene>
    <name evidence="3" type="ORF">METZ01_LOCUS10311</name>
</gene>
<dbReference type="SUPFAM" id="SSF69318">
    <property type="entry name" value="Integrin alpha N-terminal domain"/>
    <property type="match status" value="1"/>
</dbReference>
<dbReference type="PANTHER" id="PTHR46580">
    <property type="entry name" value="SENSOR KINASE-RELATED"/>
    <property type="match status" value="1"/>
</dbReference>
<evidence type="ECO:0000256" key="1">
    <source>
        <dbReference type="ARBA" id="ARBA00022729"/>
    </source>
</evidence>
<dbReference type="Gene3D" id="2.130.10.130">
    <property type="entry name" value="Integrin alpha, N-terminal"/>
    <property type="match status" value="1"/>
</dbReference>
<keyword evidence="2" id="KW-0472">Membrane</keyword>
<evidence type="ECO:0000313" key="3">
    <source>
        <dbReference type="EMBL" id="SUZ57457.1"/>
    </source>
</evidence>
<feature type="transmembrane region" description="Helical" evidence="2">
    <location>
        <begin position="12"/>
        <end position="32"/>
    </location>
</feature>
<accession>A0A381NSG7</accession>
<protein>
    <recommendedName>
        <fullName evidence="4">VCBS repeat-containing protein</fullName>
    </recommendedName>
</protein>
<keyword evidence="2" id="KW-1133">Transmembrane helix</keyword>
<dbReference type="Pfam" id="PF13517">
    <property type="entry name" value="FG-GAP_3"/>
    <property type="match status" value="2"/>
</dbReference>
<dbReference type="PANTHER" id="PTHR46580:SF4">
    <property type="entry name" value="ATP_GTP-BINDING PROTEIN"/>
    <property type="match status" value="1"/>
</dbReference>
<dbReference type="EMBL" id="UINC01000558">
    <property type="protein sequence ID" value="SUZ57457.1"/>
    <property type="molecule type" value="Genomic_DNA"/>
</dbReference>
<keyword evidence="1" id="KW-0732">Signal</keyword>
<organism evidence="3">
    <name type="scientific">marine metagenome</name>
    <dbReference type="NCBI Taxonomy" id="408172"/>
    <lineage>
        <taxon>unclassified sequences</taxon>
        <taxon>metagenomes</taxon>
        <taxon>ecological metagenomes</taxon>
    </lineage>
</organism>
<dbReference type="AlphaFoldDB" id="A0A381NSG7"/>
<evidence type="ECO:0008006" key="4">
    <source>
        <dbReference type="Google" id="ProtNLM"/>
    </source>
</evidence>
<dbReference type="InterPro" id="IPR028994">
    <property type="entry name" value="Integrin_alpha_N"/>
</dbReference>
<dbReference type="InterPro" id="IPR013517">
    <property type="entry name" value="FG-GAP"/>
</dbReference>
<reference evidence="3" key="1">
    <citation type="submission" date="2018-05" db="EMBL/GenBank/DDBJ databases">
        <authorList>
            <person name="Lanie J.A."/>
            <person name="Ng W.-L."/>
            <person name="Kazmierczak K.M."/>
            <person name="Andrzejewski T.M."/>
            <person name="Davidsen T.M."/>
            <person name="Wayne K.J."/>
            <person name="Tettelin H."/>
            <person name="Glass J.I."/>
            <person name="Rusch D."/>
            <person name="Podicherti R."/>
            <person name="Tsui H.-C.T."/>
            <person name="Winkler M.E."/>
        </authorList>
    </citation>
    <scope>NUCLEOTIDE SEQUENCE</scope>
</reference>
<proteinExistence type="predicted"/>
<dbReference type="PROSITE" id="PS51257">
    <property type="entry name" value="PROKAR_LIPOPROTEIN"/>
    <property type="match status" value="1"/>
</dbReference>
<keyword evidence="2" id="KW-0812">Transmembrane</keyword>
<evidence type="ECO:0000256" key="2">
    <source>
        <dbReference type="SAM" id="Phobius"/>
    </source>
</evidence>